<dbReference type="Proteomes" id="UP000261660">
    <property type="component" value="Unplaced"/>
</dbReference>
<dbReference type="InParanoid" id="A0A3Q3FDM5"/>
<sequence length="142" mass="15084">MNSQDLPAKDAPLTVNEQVIVMSGHETIRVLEVEVDASQPPLLPDGKSESKAEEGAAQLAEQPEVGSRQSSSAVLHPAAVQTLTPAVPVSVSLAQPHATVPITVQGCPQVRQHALTEHTVHIHLKSLEKESSNTRIGLSHFS</sequence>
<dbReference type="AlphaFoldDB" id="A0A3Q3FDM5"/>
<dbReference type="STRING" id="56723.ENSLBEP00000017614"/>
<reference evidence="2" key="1">
    <citation type="submission" date="2025-08" db="UniProtKB">
        <authorList>
            <consortium name="Ensembl"/>
        </authorList>
    </citation>
    <scope>IDENTIFICATION</scope>
</reference>
<accession>A0A3Q3FDM5</accession>
<keyword evidence="3" id="KW-1185">Reference proteome</keyword>
<evidence type="ECO:0000313" key="3">
    <source>
        <dbReference type="Proteomes" id="UP000261660"/>
    </source>
</evidence>
<feature type="region of interest" description="Disordered" evidence="1">
    <location>
        <begin position="36"/>
        <end position="74"/>
    </location>
</feature>
<dbReference type="GeneTree" id="ENSGT00990000209708"/>
<proteinExistence type="predicted"/>
<reference evidence="2" key="2">
    <citation type="submission" date="2025-09" db="UniProtKB">
        <authorList>
            <consortium name="Ensembl"/>
        </authorList>
    </citation>
    <scope>IDENTIFICATION</scope>
</reference>
<name>A0A3Q3FDM5_9LABR</name>
<protein>
    <submittedName>
        <fullName evidence="2">Uncharacterized protein</fullName>
    </submittedName>
</protein>
<organism evidence="2 3">
    <name type="scientific">Labrus bergylta</name>
    <name type="common">ballan wrasse</name>
    <dbReference type="NCBI Taxonomy" id="56723"/>
    <lineage>
        <taxon>Eukaryota</taxon>
        <taxon>Metazoa</taxon>
        <taxon>Chordata</taxon>
        <taxon>Craniata</taxon>
        <taxon>Vertebrata</taxon>
        <taxon>Euteleostomi</taxon>
        <taxon>Actinopterygii</taxon>
        <taxon>Neopterygii</taxon>
        <taxon>Teleostei</taxon>
        <taxon>Neoteleostei</taxon>
        <taxon>Acanthomorphata</taxon>
        <taxon>Eupercaria</taxon>
        <taxon>Labriformes</taxon>
        <taxon>Labridae</taxon>
        <taxon>Labrus</taxon>
    </lineage>
</organism>
<evidence type="ECO:0000256" key="1">
    <source>
        <dbReference type="SAM" id="MobiDB-lite"/>
    </source>
</evidence>
<evidence type="ECO:0000313" key="2">
    <source>
        <dbReference type="Ensembl" id="ENSLBEP00000017614.1"/>
    </source>
</evidence>
<dbReference type="Ensembl" id="ENSLBET00000018602.1">
    <property type="protein sequence ID" value="ENSLBEP00000017614.1"/>
    <property type="gene ID" value="ENSLBEG00000013582.1"/>
</dbReference>